<keyword evidence="5" id="KW-1185">Reference proteome</keyword>
<dbReference type="GO" id="GO:0046872">
    <property type="term" value="F:metal ion binding"/>
    <property type="evidence" value="ECO:0007669"/>
    <property type="project" value="UniProtKB-KW"/>
</dbReference>
<comment type="cofactor">
    <cofactor evidence="1">
        <name>a divalent metal cation</name>
        <dbReference type="ChEBI" id="CHEBI:60240"/>
    </cofactor>
</comment>
<evidence type="ECO:0000313" key="4">
    <source>
        <dbReference type="EMBL" id="CAC5414120.1"/>
    </source>
</evidence>
<dbReference type="AlphaFoldDB" id="A0A6J8E100"/>
<gene>
    <name evidence="4" type="ORF">MCOR_46962</name>
</gene>
<sequence>MIPCSGIKGKQKQNASNWAQKFFPGEQYIIGDQAYQLVNWLLKKYQDNDRVSENERRFNKHLSGKRQLIEQAFEILKGRFRKLKMMDIDIVQDIPELVVAACTLHNICCENEDDVEEFLEYVDDVSGEQLCGCTFGDGSAGNVNRDKIMRKINT</sequence>
<evidence type="ECO:0000259" key="3">
    <source>
        <dbReference type="Pfam" id="PF13359"/>
    </source>
</evidence>
<evidence type="ECO:0000256" key="1">
    <source>
        <dbReference type="ARBA" id="ARBA00001968"/>
    </source>
</evidence>
<evidence type="ECO:0000256" key="2">
    <source>
        <dbReference type="ARBA" id="ARBA00022723"/>
    </source>
</evidence>
<dbReference type="InterPro" id="IPR027806">
    <property type="entry name" value="HARBI1_dom"/>
</dbReference>
<dbReference type="OrthoDB" id="6147640at2759"/>
<dbReference type="EMBL" id="CACVKT020008320">
    <property type="protein sequence ID" value="CAC5414120.1"/>
    <property type="molecule type" value="Genomic_DNA"/>
</dbReference>
<keyword evidence="2" id="KW-0479">Metal-binding</keyword>
<feature type="domain" description="DDE Tnp4" evidence="3">
    <location>
        <begin position="20"/>
        <end position="106"/>
    </location>
</feature>
<protein>
    <recommendedName>
        <fullName evidence="3">DDE Tnp4 domain-containing protein</fullName>
    </recommendedName>
</protein>
<reference evidence="4 5" key="1">
    <citation type="submission" date="2020-06" db="EMBL/GenBank/DDBJ databases">
        <authorList>
            <person name="Li R."/>
            <person name="Bekaert M."/>
        </authorList>
    </citation>
    <scope>NUCLEOTIDE SEQUENCE [LARGE SCALE GENOMIC DNA]</scope>
    <source>
        <strain evidence="5">wild</strain>
    </source>
</reference>
<dbReference type="Proteomes" id="UP000507470">
    <property type="component" value="Unassembled WGS sequence"/>
</dbReference>
<dbReference type="Pfam" id="PF13359">
    <property type="entry name" value="DDE_Tnp_4"/>
    <property type="match status" value="1"/>
</dbReference>
<organism evidence="4 5">
    <name type="scientific">Mytilus coruscus</name>
    <name type="common">Sea mussel</name>
    <dbReference type="NCBI Taxonomy" id="42192"/>
    <lineage>
        <taxon>Eukaryota</taxon>
        <taxon>Metazoa</taxon>
        <taxon>Spiralia</taxon>
        <taxon>Lophotrochozoa</taxon>
        <taxon>Mollusca</taxon>
        <taxon>Bivalvia</taxon>
        <taxon>Autobranchia</taxon>
        <taxon>Pteriomorphia</taxon>
        <taxon>Mytilida</taxon>
        <taxon>Mytiloidea</taxon>
        <taxon>Mytilidae</taxon>
        <taxon>Mytilinae</taxon>
        <taxon>Mytilus</taxon>
    </lineage>
</organism>
<name>A0A6J8E100_MYTCO</name>
<proteinExistence type="predicted"/>
<evidence type="ECO:0000313" key="5">
    <source>
        <dbReference type="Proteomes" id="UP000507470"/>
    </source>
</evidence>
<accession>A0A6J8E100</accession>